<feature type="region of interest" description="Disordered" evidence="1">
    <location>
        <begin position="98"/>
        <end position="129"/>
    </location>
</feature>
<dbReference type="EMBL" id="VEVO01000041">
    <property type="protein sequence ID" value="KAF0022219.1"/>
    <property type="molecule type" value="Genomic_DNA"/>
</dbReference>
<reference evidence="2 3" key="1">
    <citation type="submission" date="2019-06" db="EMBL/GenBank/DDBJ databases">
        <title>Draft genomes of female and male turbot (Scophthalmus maximus).</title>
        <authorList>
            <person name="Xu H."/>
            <person name="Xu X.-W."/>
            <person name="Shao C."/>
            <person name="Chen S."/>
        </authorList>
    </citation>
    <scope>NUCLEOTIDE SEQUENCE [LARGE SCALE GENOMIC DNA]</scope>
    <source>
        <strain evidence="2">Ysfricsl-2016a</strain>
        <tissue evidence="2">Blood</tissue>
    </source>
</reference>
<accession>A0A6A4RPJ4</accession>
<organism evidence="2 3">
    <name type="scientific">Scophthalmus maximus</name>
    <name type="common">Turbot</name>
    <name type="synonym">Psetta maxima</name>
    <dbReference type="NCBI Taxonomy" id="52904"/>
    <lineage>
        <taxon>Eukaryota</taxon>
        <taxon>Metazoa</taxon>
        <taxon>Chordata</taxon>
        <taxon>Craniata</taxon>
        <taxon>Vertebrata</taxon>
        <taxon>Euteleostomi</taxon>
        <taxon>Actinopterygii</taxon>
        <taxon>Neopterygii</taxon>
        <taxon>Teleostei</taxon>
        <taxon>Neoteleostei</taxon>
        <taxon>Acanthomorphata</taxon>
        <taxon>Carangaria</taxon>
        <taxon>Pleuronectiformes</taxon>
        <taxon>Pleuronectoidei</taxon>
        <taxon>Scophthalmidae</taxon>
        <taxon>Scophthalmus</taxon>
    </lineage>
</organism>
<evidence type="ECO:0000256" key="1">
    <source>
        <dbReference type="SAM" id="MobiDB-lite"/>
    </source>
</evidence>
<evidence type="ECO:0000313" key="2">
    <source>
        <dbReference type="EMBL" id="KAF0022219.1"/>
    </source>
</evidence>
<proteinExistence type="predicted"/>
<sequence length="129" mass="14565">MYAALQSHLMRLHFVRNTGERGILLRLATGRTNIRQEPCAVLGCRYRSSRLDKHLTDGHSEQTQAHIESHLEEARRRKVLSLLTALRATTTSIPMVSTLDVDKDEEVRMEGTPVPEDEVEETGCPNPNC</sequence>
<evidence type="ECO:0000313" key="3">
    <source>
        <dbReference type="Proteomes" id="UP000438429"/>
    </source>
</evidence>
<gene>
    <name evidence="2" type="ORF">F2P81_025520</name>
</gene>
<name>A0A6A4RPJ4_SCOMX</name>
<protein>
    <submittedName>
        <fullName evidence="2">Uncharacterized protein</fullName>
    </submittedName>
</protein>
<dbReference type="AlphaFoldDB" id="A0A6A4RPJ4"/>
<dbReference type="Proteomes" id="UP000438429">
    <property type="component" value="Unassembled WGS sequence"/>
</dbReference>
<comment type="caution">
    <text evidence="2">The sequence shown here is derived from an EMBL/GenBank/DDBJ whole genome shotgun (WGS) entry which is preliminary data.</text>
</comment>